<comment type="caution">
    <text evidence="1">The sequence shown here is derived from an EMBL/GenBank/DDBJ whole genome shotgun (WGS) entry which is preliminary data.</text>
</comment>
<dbReference type="Proteomes" id="UP000636110">
    <property type="component" value="Unassembled WGS sequence"/>
</dbReference>
<evidence type="ECO:0008006" key="3">
    <source>
        <dbReference type="Google" id="ProtNLM"/>
    </source>
</evidence>
<accession>A0ABR6EZ45</accession>
<keyword evidence="2" id="KW-1185">Reference proteome</keyword>
<protein>
    <recommendedName>
        <fullName evidence="3">DNA-binding protein</fullName>
    </recommendedName>
</protein>
<sequence length="84" mass="10015">MKMTLIRIERILNKLLLLKEKAYLRQEPELKEEEVWLDNQGVMNLLKISPSSFYRKVKECAWKKKKIVGRTFYLKSSILEPSDS</sequence>
<evidence type="ECO:0000313" key="1">
    <source>
        <dbReference type="EMBL" id="MBB2150545.1"/>
    </source>
</evidence>
<gene>
    <name evidence="1" type="ORF">GM920_16730</name>
</gene>
<proteinExistence type="predicted"/>
<dbReference type="EMBL" id="WNXC01000006">
    <property type="protein sequence ID" value="MBB2150545.1"/>
    <property type="molecule type" value="Genomic_DNA"/>
</dbReference>
<dbReference type="RefSeq" id="WP_182959591.1">
    <property type="nucleotide sequence ID" value="NZ_WNXC01000006.1"/>
</dbReference>
<organism evidence="1 2">
    <name type="scientific">Pedobacter gandavensis</name>
    <dbReference type="NCBI Taxonomy" id="2679963"/>
    <lineage>
        <taxon>Bacteria</taxon>
        <taxon>Pseudomonadati</taxon>
        <taxon>Bacteroidota</taxon>
        <taxon>Sphingobacteriia</taxon>
        <taxon>Sphingobacteriales</taxon>
        <taxon>Sphingobacteriaceae</taxon>
        <taxon>Pedobacter</taxon>
    </lineage>
</organism>
<reference evidence="1 2" key="1">
    <citation type="submission" date="2019-11" db="EMBL/GenBank/DDBJ databases">
        <title>Description of Pedobacter sp. LMG 31462T.</title>
        <authorList>
            <person name="Carlier A."/>
            <person name="Qi S."/>
            <person name="Vandamme P."/>
        </authorList>
    </citation>
    <scope>NUCLEOTIDE SEQUENCE [LARGE SCALE GENOMIC DNA]</scope>
    <source>
        <strain evidence="1 2">LMG 31462</strain>
    </source>
</reference>
<evidence type="ECO:0000313" key="2">
    <source>
        <dbReference type="Proteomes" id="UP000636110"/>
    </source>
</evidence>
<name>A0ABR6EZ45_9SPHI</name>